<dbReference type="KEGG" id="sfh:SFHH103_00373"/>
<accession>G9A0X2</accession>
<evidence type="ECO:0000313" key="3">
    <source>
        <dbReference type="Proteomes" id="UP000007735"/>
    </source>
</evidence>
<sequence>MFGKRKVPPVPAFAVPVSNGLVVDSNHIAIDLVATVVDFVNYLFAHGLYRSEELPLHLMQLYHADFYVTQVNNGGHSQFIHNCGARAQTIFINAQAGLSAMGAIHQADLIRELAVWAAANPDKASAQTGFAGGRDRMLDRLDTLFAEVQANDPATRRAAAWIRTWPDVRFTEPAELRAAWNQSALTNPKRAHRLSKARVKAFQQTLSDSVHLAIGLAADEADETLFEGRSAETIGLEGRHLDVWIVQTSYGLRGAACDSNGVRLYALNLRGGGVTWTAVSLIGSAVSSDIDRMLSFVKREPVAAAADLLLSRAKPAITDCIIQPCNWADGIPNPIFKLSVGDEMFMMTKGKTGYVLAGQKPGEIYDTVSFAEVATHERSVRDN</sequence>
<dbReference type="Pfam" id="PF14300">
    <property type="entry name" value="DMP19"/>
    <property type="match status" value="1"/>
</dbReference>
<protein>
    <recommendedName>
        <fullName evidence="1">DNA mimic protein DMP19 C-terminal domain-containing protein</fullName>
    </recommendedName>
</protein>
<proteinExistence type="predicted"/>
<reference evidence="2 3" key="1">
    <citation type="journal article" date="2012" name="J. Bacteriol.">
        <title>Genome sequence of the soybean symbiont Sinorhizobium fredii HH103.</title>
        <authorList>
            <person name="Weidner S."/>
            <person name="Becker A."/>
            <person name="Bonilla I."/>
            <person name="Jaenicke S."/>
            <person name="Lloret J."/>
            <person name="Margaret I."/>
            <person name="Puhler A."/>
            <person name="Ruiz-Sainz J.E."/>
            <person name="Schneiker-Bekel S."/>
            <person name="Szczepanowski R."/>
            <person name="Vinardell J.M."/>
            <person name="Zehner S."/>
            <person name="Gottfert M."/>
        </authorList>
    </citation>
    <scope>NUCLEOTIDE SEQUENCE [LARGE SCALE GENOMIC DNA]</scope>
    <source>
        <strain evidence="2 3">HH103</strain>
    </source>
</reference>
<gene>
    <name evidence="2" type="ordered locus">SFHH103_00373</name>
</gene>
<dbReference type="EMBL" id="HE616890">
    <property type="protein sequence ID" value="CCE94873.1"/>
    <property type="molecule type" value="Genomic_DNA"/>
</dbReference>
<dbReference type="Gene3D" id="1.20.1420.60">
    <property type="match status" value="1"/>
</dbReference>
<dbReference type="PATRIC" id="fig|380.5.peg.399"/>
<evidence type="ECO:0000259" key="1">
    <source>
        <dbReference type="Pfam" id="PF14300"/>
    </source>
</evidence>
<dbReference type="AlphaFoldDB" id="G9A0X2"/>
<evidence type="ECO:0000313" key="2">
    <source>
        <dbReference type="EMBL" id="CCE94873.1"/>
    </source>
</evidence>
<name>G9A0X2_SINF1</name>
<dbReference type="RefSeq" id="WP_014327391.1">
    <property type="nucleotide sequence ID" value="NC_016812.1"/>
</dbReference>
<dbReference type="InterPro" id="IPR025402">
    <property type="entry name" value="DMP19_C"/>
</dbReference>
<feature type="domain" description="DNA mimic protein DMP19 C-terminal" evidence="1">
    <location>
        <begin position="52"/>
        <end position="164"/>
    </location>
</feature>
<dbReference type="HOGENOM" id="CLU_721352_0_0_5"/>
<dbReference type="eggNOG" id="ENOG5031UNW">
    <property type="taxonomic scope" value="Bacteria"/>
</dbReference>
<dbReference type="Proteomes" id="UP000007735">
    <property type="component" value="Chromosome"/>
</dbReference>
<organism evidence="2 3">
    <name type="scientific">Sinorhizobium fredii (strain HH103)</name>
    <dbReference type="NCBI Taxonomy" id="1117943"/>
    <lineage>
        <taxon>Bacteria</taxon>
        <taxon>Pseudomonadati</taxon>
        <taxon>Pseudomonadota</taxon>
        <taxon>Alphaproteobacteria</taxon>
        <taxon>Hyphomicrobiales</taxon>
        <taxon>Rhizobiaceae</taxon>
        <taxon>Sinorhizobium/Ensifer group</taxon>
        <taxon>Sinorhizobium</taxon>
    </lineage>
</organism>